<dbReference type="EnsemblPlants" id="Ma10_t26900.1">
    <property type="protein sequence ID" value="Ma10_p26900.1"/>
    <property type="gene ID" value="Ma10_g26900"/>
</dbReference>
<dbReference type="EMBL" id="HG996476">
    <property type="protein sequence ID" value="CAG1854708.1"/>
    <property type="molecule type" value="Genomic_DNA"/>
</dbReference>
<dbReference type="GO" id="GO:0005886">
    <property type="term" value="C:plasma membrane"/>
    <property type="evidence" value="ECO:0000318"/>
    <property type="project" value="GO_Central"/>
</dbReference>
<dbReference type="Proteomes" id="UP000012960">
    <property type="component" value="Unplaced"/>
</dbReference>
<dbReference type="Gramene" id="Ma10_t26900.1">
    <property type="protein sequence ID" value="Ma10_p26900.1"/>
    <property type="gene ID" value="Ma10_g26900"/>
</dbReference>
<keyword evidence="1" id="KW-0677">Repeat</keyword>
<dbReference type="PANTHER" id="PTHR18896:SF115">
    <property type="entry name" value="PHOSPHOLIPASE D ALPHA 1"/>
    <property type="match status" value="1"/>
</dbReference>
<dbReference type="AlphaFoldDB" id="A0A804L0S4"/>
<dbReference type="SUPFAM" id="SSF56024">
    <property type="entry name" value="Phospholipase D/nuclease"/>
    <property type="match status" value="2"/>
</dbReference>
<organism evidence="4 5">
    <name type="scientific">Musa acuminata subsp. malaccensis</name>
    <name type="common">Wild banana</name>
    <name type="synonym">Musa malaccensis</name>
    <dbReference type="NCBI Taxonomy" id="214687"/>
    <lineage>
        <taxon>Eukaryota</taxon>
        <taxon>Viridiplantae</taxon>
        <taxon>Streptophyta</taxon>
        <taxon>Embryophyta</taxon>
        <taxon>Tracheophyta</taxon>
        <taxon>Spermatophyta</taxon>
        <taxon>Magnoliopsida</taxon>
        <taxon>Liliopsida</taxon>
        <taxon>Zingiberales</taxon>
        <taxon>Musaceae</taxon>
        <taxon>Musa</taxon>
    </lineage>
</organism>
<proteinExistence type="predicted"/>
<dbReference type="GO" id="GO:0009395">
    <property type="term" value="P:phospholipid catabolic process"/>
    <property type="evidence" value="ECO:0000318"/>
    <property type="project" value="GO_Central"/>
</dbReference>
<reference evidence="4" key="2">
    <citation type="submission" date="2021-05" db="UniProtKB">
        <authorList>
            <consortium name="EnsemblPlants"/>
        </authorList>
    </citation>
    <scope>IDENTIFICATION</scope>
    <source>
        <strain evidence="4">subsp. malaccensis</strain>
    </source>
</reference>
<dbReference type="InterPro" id="IPR015679">
    <property type="entry name" value="PLipase_D_fam"/>
</dbReference>
<evidence type="ECO:0000313" key="4">
    <source>
        <dbReference type="EnsemblPlants" id="Ma10_p26900.1"/>
    </source>
</evidence>
<evidence type="ECO:0000313" key="3">
    <source>
        <dbReference type="EMBL" id="CAG1854708.1"/>
    </source>
</evidence>
<dbReference type="GO" id="GO:0004630">
    <property type="term" value="F:phospholipase D activity"/>
    <property type="evidence" value="ECO:0000318"/>
    <property type="project" value="GO_Central"/>
</dbReference>
<accession>A0A804L0S4</accession>
<evidence type="ECO:0000313" key="5">
    <source>
        <dbReference type="Proteomes" id="UP000012960"/>
    </source>
</evidence>
<keyword evidence="5" id="KW-1185">Reference proteome</keyword>
<evidence type="ECO:0000256" key="1">
    <source>
        <dbReference type="ARBA" id="ARBA00022737"/>
    </source>
</evidence>
<evidence type="ECO:0000256" key="2">
    <source>
        <dbReference type="ARBA" id="ARBA00023098"/>
    </source>
</evidence>
<keyword evidence="2" id="KW-0443">Lipid metabolism</keyword>
<reference evidence="3" key="1">
    <citation type="submission" date="2021-03" db="EMBL/GenBank/DDBJ databases">
        <authorList>
            <consortium name="Genoscope - CEA"/>
            <person name="William W."/>
        </authorList>
    </citation>
    <scope>NUCLEOTIDE SEQUENCE</scope>
    <source>
        <strain evidence="3">Doubled-haploid Pahang</strain>
    </source>
</reference>
<dbReference type="PANTHER" id="PTHR18896">
    <property type="entry name" value="PHOSPHOLIPASE D"/>
    <property type="match status" value="1"/>
</dbReference>
<sequence length="457" mass="52577">MAPSFLHGMLHATIFEADSPKNPGRASGGVRKFLRKLVGDLKTTVGHGESYTQLYATIGLEEARSGRTRMIPDEPANRRWYETFRIYWAYSPVTEILVGEEVDRGLEICDEDWNPVGDAKIHVKVQYFDASRDRNWARSDIFDAISNAHHLIYMAGWSVHTEITLIRDSKRPKLGGGITLGELLKMKANEGVRVLMLLWDDRTSVGSLKKDGHMATHNEETANYLRNTTMYCAFCPRYPDDEPWHDIHSWLEGPFAWDVLFNFEQCWRKRGKDVLVQLQYLSHVIIPPSPVMFPEDRETWNVQLFRYIDGVSLYTDITQSLRAKGMEANPKDYLTFLGNREVKKSGEFEPEEHPQPHTDYSRAQEARRFLIYVHTKMMIVYYKYGSANINQRSMDGNRDSELAMGAYQPFRLTSSKLSYRVTYEGVVTQLPGMEFIPDTKARILGAKSDRLPPIITT</sequence>
<name>A0A804L0S4_MUSAM</name>
<protein>
    <submittedName>
        <fullName evidence="3">(wild Malaysian banana) hypothetical protein</fullName>
    </submittedName>
</protein>
<dbReference type="OMA" id="WARSDIF"/>
<dbReference type="InParanoid" id="A0A804L0S4"/>
<gene>
    <name evidence="3" type="ORF">GSMUA_329340.1</name>
</gene>